<protein>
    <recommendedName>
        <fullName evidence="5">Nitrate ABC transporter substrate-binding protein</fullName>
    </recommendedName>
</protein>
<keyword evidence="2" id="KW-0732">Signal</keyword>
<keyword evidence="4" id="KW-1185">Reference proteome</keyword>
<evidence type="ECO:0008006" key="5">
    <source>
        <dbReference type="Google" id="ProtNLM"/>
    </source>
</evidence>
<reference evidence="4" key="1">
    <citation type="journal article" date="2019" name="Int. J. Syst. Evol. Microbiol.">
        <title>The Global Catalogue of Microorganisms (GCM) 10K type strain sequencing project: providing services to taxonomists for standard genome sequencing and annotation.</title>
        <authorList>
            <consortium name="The Broad Institute Genomics Platform"/>
            <consortium name="The Broad Institute Genome Sequencing Center for Infectious Disease"/>
            <person name="Wu L."/>
            <person name="Ma J."/>
        </authorList>
    </citation>
    <scope>NUCLEOTIDE SEQUENCE [LARGE SCALE GENOMIC DNA]</scope>
    <source>
        <strain evidence="4">CGMCC 1.15772</strain>
    </source>
</reference>
<accession>A0ABW2HBT1</accession>
<sequence>MTRTTSRLGLALTLALTTALATACSSTAPEAVETTAAPTAAATTAAPTPDATPTEEPVSSDAPTCETIIPASTVAEFEDLEWTAQEEPFVLAGDEITGGLQCKWGDLTAATDHIQMFGWAPIDEADAIAAQDQLVADGWSLEEGDEGIYVTESAETAIYTDDDGYGWTYLFGDGWVKFADTKQSLLLVEWPQA</sequence>
<dbReference type="EMBL" id="JBHTBE010000001">
    <property type="protein sequence ID" value="MFC7268538.1"/>
    <property type="molecule type" value="Genomic_DNA"/>
</dbReference>
<comment type="caution">
    <text evidence="3">The sequence shown here is derived from an EMBL/GenBank/DDBJ whole genome shotgun (WGS) entry which is preliminary data.</text>
</comment>
<evidence type="ECO:0000256" key="1">
    <source>
        <dbReference type="SAM" id="MobiDB-lite"/>
    </source>
</evidence>
<dbReference type="RefSeq" id="WP_262873432.1">
    <property type="nucleotide sequence ID" value="NZ_BAABKW010000002.1"/>
</dbReference>
<organism evidence="3 4">
    <name type="scientific">Microbacterium fluvii</name>
    <dbReference type="NCBI Taxonomy" id="415215"/>
    <lineage>
        <taxon>Bacteria</taxon>
        <taxon>Bacillati</taxon>
        <taxon>Actinomycetota</taxon>
        <taxon>Actinomycetes</taxon>
        <taxon>Micrococcales</taxon>
        <taxon>Microbacteriaceae</taxon>
        <taxon>Microbacterium</taxon>
    </lineage>
</organism>
<feature type="compositionally biased region" description="Low complexity" evidence="1">
    <location>
        <begin position="29"/>
        <end position="57"/>
    </location>
</feature>
<dbReference type="PROSITE" id="PS51257">
    <property type="entry name" value="PROKAR_LIPOPROTEIN"/>
    <property type="match status" value="1"/>
</dbReference>
<name>A0ABW2HBT1_9MICO</name>
<feature type="region of interest" description="Disordered" evidence="1">
    <location>
        <begin position="29"/>
        <end position="63"/>
    </location>
</feature>
<evidence type="ECO:0000256" key="2">
    <source>
        <dbReference type="SAM" id="SignalP"/>
    </source>
</evidence>
<evidence type="ECO:0000313" key="3">
    <source>
        <dbReference type="EMBL" id="MFC7268538.1"/>
    </source>
</evidence>
<feature type="signal peptide" evidence="2">
    <location>
        <begin position="1"/>
        <end position="23"/>
    </location>
</feature>
<proteinExistence type="predicted"/>
<evidence type="ECO:0000313" key="4">
    <source>
        <dbReference type="Proteomes" id="UP001596507"/>
    </source>
</evidence>
<dbReference type="Proteomes" id="UP001596507">
    <property type="component" value="Unassembled WGS sequence"/>
</dbReference>
<feature type="chain" id="PRO_5046911583" description="Nitrate ABC transporter substrate-binding protein" evidence="2">
    <location>
        <begin position="24"/>
        <end position="193"/>
    </location>
</feature>
<gene>
    <name evidence="3" type="ORF">ACFQRL_06170</name>
</gene>